<dbReference type="Gene3D" id="3.90.176.10">
    <property type="entry name" value="Toxin ADP-ribosyltransferase, Chain A, domain 1"/>
    <property type="match status" value="1"/>
</dbReference>
<keyword evidence="4" id="KW-0548">Nucleotidyltransferase</keyword>
<dbReference type="FunFam" id="3.90.176.10:FF:000001">
    <property type="entry name" value="NAD(P)(+)--arginine ADP-ribosyltransferase"/>
    <property type="match status" value="1"/>
</dbReference>
<keyword evidence="7 10" id="KW-0520">NAD</keyword>
<accession>A0A3B3YTP1</accession>
<dbReference type="PANTHER" id="PTHR10339">
    <property type="entry name" value="ADP-RIBOSYLTRANSFERASE"/>
    <property type="match status" value="1"/>
</dbReference>
<name>A0A3B3YTP1_9TELE</name>
<evidence type="ECO:0000256" key="1">
    <source>
        <dbReference type="ARBA" id="ARBA00009558"/>
    </source>
</evidence>
<evidence type="ECO:0000256" key="4">
    <source>
        <dbReference type="ARBA" id="ARBA00022695"/>
    </source>
</evidence>
<keyword evidence="2 10" id="KW-0328">Glycosyltransferase</keyword>
<evidence type="ECO:0000256" key="3">
    <source>
        <dbReference type="ARBA" id="ARBA00022679"/>
    </source>
</evidence>
<dbReference type="PRINTS" id="PR00970">
    <property type="entry name" value="RIBTRNSFRASE"/>
</dbReference>
<dbReference type="Pfam" id="PF01129">
    <property type="entry name" value="ART"/>
    <property type="match status" value="1"/>
</dbReference>
<evidence type="ECO:0000313" key="12">
    <source>
        <dbReference type="Proteomes" id="UP000261480"/>
    </source>
</evidence>
<feature type="signal peptide" evidence="10">
    <location>
        <begin position="1"/>
        <end position="19"/>
    </location>
</feature>
<protein>
    <recommendedName>
        <fullName evidence="10">NAD(P)(+)--arginine ADP-ribosyltransferase</fullName>
        <ecNumber evidence="10">2.4.2.31</ecNumber>
    </recommendedName>
    <alternativeName>
        <fullName evidence="10">Mono(ADP-ribosyl)transferase</fullName>
    </alternativeName>
</protein>
<dbReference type="PANTHER" id="PTHR10339:SF27">
    <property type="entry name" value="NAD(P)(+)--ARGININE ADP-RIBOSYLTRANSFERASE"/>
    <property type="match status" value="1"/>
</dbReference>
<dbReference type="Ensembl" id="ENSPMET00000023072.1">
    <property type="protein sequence ID" value="ENSPMEP00000030752.1"/>
    <property type="gene ID" value="ENSPMEG00000017404.1"/>
</dbReference>
<dbReference type="SUPFAM" id="SSF56399">
    <property type="entry name" value="ADP-ribosylation"/>
    <property type="match status" value="1"/>
</dbReference>
<dbReference type="Proteomes" id="UP000261480">
    <property type="component" value="Unplaced"/>
</dbReference>
<keyword evidence="8" id="KW-1015">Disulfide bond</keyword>
<keyword evidence="3 10" id="KW-0808">Transferase</keyword>
<proteinExistence type="inferred from homology"/>
<evidence type="ECO:0000256" key="6">
    <source>
        <dbReference type="ARBA" id="ARBA00022857"/>
    </source>
</evidence>
<dbReference type="OrthoDB" id="423533at2759"/>
<evidence type="ECO:0000256" key="8">
    <source>
        <dbReference type="ARBA" id="ARBA00023157"/>
    </source>
</evidence>
<keyword evidence="6 10" id="KW-0521">NADP</keyword>
<evidence type="ECO:0000256" key="9">
    <source>
        <dbReference type="ARBA" id="ARBA00047597"/>
    </source>
</evidence>
<evidence type="ECO:0000256" key="2">
    <source>
        <dbReference type="ARBA" id="ARBA00022676"/>
    </source>
</evidence>
<comment type="catalytic activity">
    <reaction evidence="9 10">
        <text>L-arginyl-[protein] + NAD(+) = N(omega)-(ADP-D-ribosyl)-L-arginyl-[protein] + nicotinamide + H(+)</text>
        <dbReference type="Rhea" id="RHEA:19149"/>
        <dbReference type="Rhea" id="RHEA-COMP:10532"/>
        <dbReference type="Rhea" id="RHEA-COMP:15087"/>
        <dbReference type="ChEBI" id="CHEBI:15378"/>
        <dbReference type="ChEBI" id="CHEBI:17154"/>
        <dbReference type="ChEBI" id="CHEBI:29965"/>
        <dbReference type="ChEBI" id="CHEBI:57540"/>
        <dbReference type="ChEBI" id="CHEBI:142554"/>
        <dbReference type="EC" id="2.4.2.31"/>
    </reaction>
</comment>
<dbReference type="InterPro" id="IPR050999">
    <property type="entry name" value="ADP-ribosyltransferase_ARG"/>
</dbReference>
<evidence type="ECO:0000256" key="5">
    <source>
        <dbReference type="ARBA" id="ARBA00022729"/>
    </source>
</evidence>
<dbReference type="EC" id="2.4.2.31" evidence="10"/>
<reference evidence="11" key="1">
    <citation type="submission" date="2025-08" db="UniProtKB">
        <authorList>
            <consortium name="Ensembl"/>
        </authorList>
    </citation>
    <scope>IDENTIFICATION</scope>
</reference>
<evidence type="ECO:0000256" key="7">
    <source>
        <dbReference type="ARBA" id="ARBA00023027"/>
    </source>
</evidence>
<dbReference type="GeneID" id="106926698"/>
<dbReference type="GO" id="GO:0003950">
    <property type="term" value="F:NAD+ poly-ADP-ribosyltransferase activity"/>
    <property type="evidence" value="ECO:0007669"/>
    <property type="project" value="TreeGrafter"/>
</dbReference>
<dbReference type="PROSITE" id="PS51996">
    <property type="entry name" value="TR_MART"/>
    <property type="match status" value="1"/>
</dbReference>
<dbReference type="RefSeq" id="XP_014857272.1">
    <property type="nucleotide sequence ID" value="XM_015001786.1"/>
</dbReference>
<sequence>MMKTWIFLLVLFGASVSTAKFYRFLADTPLPLDMAPNSVDDMYEGCANNMATKVKTEFLVSEKKMSKNFSLAWDEAEKQYNKKWKPKPGKKRSRVLEKEQNMAVYAYTLDKPEVFTEFNSAVRTQGPQYTGSFQYHSLHFFLTGAVRALNAHKPKTERCLTGYRRVNRKFKLGILGKEIRFGTFTSSSMGKYPRKEKFGYETCFEIYTCLGADISLYSKFGESEREVLVPPYEIFKVTGIKQRSEEKDLPCKVVLKLKSTEKTLSNLNCAFFTDNLKIYF</sequence>
<evidence type="ECO:0000313" key="11">
    <source>
        <dbReference type="Ensembl" id="ENSPMEP00000030752.1"/>
    </source>
</evidence>
<feature type="chain" id="PRO_5017104132" description="NAD(P)(+)--arginine ADP-ribosyltransferase" evidence="10">
    <location>
        <begin position="20"/>
        <end position="280"/>
    </location>
</feature>
<keyword evidence="12" id="KW-1185">Reference proteome</keyword>
<dbReference type="AlphaFoldDB" id="A0A3B3YTP1"/>
<reference evidence="11" key="2">
    <citation type="submission" date="2025-09" db="UniProtKB">
        <authorList>
            <consortium name="Ensembl"/>
        </authorList>
    </citation>
    <scope>IDENTIFICATION</scope>
</reference>
<comment type="similarity">
    <text evidence="1 10">Belongs to the Arg-specific ADP-ribosyltransferase family.</text>
</comment>
<keyword evidence="5 10" id="KW-0732">Signal</keyword>
<evidence type="ECO:0000256" key="10">
    <source>
        <dbReference type="RuleBase" id="RU361228"/>
    </source>
</evidence>
<organism evidence="11 12">
    <name type="scientific">Poecilia mexicana</name>
    <dbReference type="NCBI Taxonomy" id="48701"/>
    <lineage>
        <taxon>Eukaryota</taxon>
        <taxon>Metazoa</taxon>
        <taxon>Chordata</taxon>
        <taxon>Craniata</taxon>
        <taxon>Vertebrata</taxon>
        <taxon>Euteleostomi</taxon>
        <taxon>Actinopterygii</taxon>
        <taxon>Neopterygii</taxon>
        <taxon>Teleostei</taxon>
        <taxon>Neoteleostei</taxon>
        <taxon>Acanthomorphata</taxon>
        <taxon>Ovalentaria</taxon>
        <taxon>Atherinomorphae</taxon>
        <taxon>Cyprinodontiformes</taxon>
        <taxon>Poeciliidae</taxon>
        <taxon>Poeciliinae</taxon>
        <taxon>Poecilia</taxon>
    </lineage>
</organism>
<dbReference type="KEGG" id="pmei:106926698"/>
<dbReference type="GO" id="GO:0106274">
    <property type="term" value="F:NAD+-protein-arginine ADP-ribosyltransferase activity"/>
    <property type="evidence" value="ECO:0007669"/>
    <property type="project" value="UniProtKB-EC"/>
</dbReference>
<dbReference type="GO" id="GO:0016779">
    <property type="term" value="F:nucleotidyltransferase activity"/>
    <property type="evidence" value="ECO:0007669"/>
    <property type="project" value="UniProtKB-KW"/>
</dbReference>
<dbReference type="InterPro" id="IPR000768">
    <property type="entry name" value="ART"/>
</dbReference>